<reference evidence="2" key="1">
    <citation type="submission" date="2021-02" db="EMBL/GenBank/DDBJ databases">
        <title>Skermanella TT6 skin isolate.</title>
        <authorList>
            <person name="Lee K."/>
            <person name="Ganzorig M."/>
        </authorList>
    </citation>
    <scope>NUCLEOTIDE SEQUENCE</scope>
    <source>
        <strain evidence="2">TT6</strain>
    </source>
</reference>
<feature type="domain" description="NrtR DNA-binding winged helix" evidence="1">
    <location>
        <begin position="2"/>
        <end position="44"/>
    </location>
</feature>
<dbReference type="InterPro" id="IPR054105">
    <property type="entry name" value="WHD_NrtR"/>
</dbReference>
<gene>
    <name evidence="2" type="ORF">IGS68_33945</name>
</gene>
<dbReference type="Proteomes" id="UP000595197">
    <property type="component" value="Plasmid pTT6-3"/>
</dbReference>
<dbReference type="Pfam" id="PF21906">
    <property type="entry name" value="WHD_NrtR"/>
    <property type="match status" value="1"/>
</dbReference>
<geneLocation type="plasmid" evidence="2 3">
    <name>pTT6-3</name>
</geneLocation>
<name>A0ABX7BHU0_9PROT</name>
<dbReference type="EMBL" id="CP067423">
    <property type="protein sequence ID" value="QQP93960.1"/>
    <property type="molecule type" value="Genomic_DNA"/>
</dbReference>
<dbReference type="SUPFAM" id="SSF46785">
    <property type="entry name" value="Winged helix' DNA-binding domain"/>
    <property type="match status" value="1"/>
</dbReference>
<evidence type="ECO:0000313" key="2">
    <source>
        <dbReference type="EMBL" id="QQP93960.1"/>
    </source>
</evidence>
<organism evidence="2 3">
    <name type="scientific">Skermanella cutis</name>
    <dbReference type="NCBI Taxonomy" id="2775420"/>
    <lineage>
        <taxon>Bacteria</taxon>
        <taxon>Pseudomonadati</taxon>
        <taxon>Pseudomonadota</taxon>
        <taxon>Alphaproteobacteria</taxon>
        <taxon>Rhodospirillales</taxon>
        <taxon>Azospirillaceae</taxon>
        <taxon>Skermanella</taxon>
    </lineage>
</organism>
<proteinExistence type="predicted"/>
<evidence type="ECO:0000313" key="3">
    <source>
        <dbReference type="Proteomes" id="UP000595197"/>
    </source>
</evidence>
<dbReference type="Gene3D" id="1.10.10.10">
    <property type="entry name" value="Winged helix-like DNA-binding domain superfamily/Winged helix DNA-binding domain"/>
    <property type="match status" value="1"/>
</dbReference>
<dbReference type="InterPro" id="IPR036390">
    <property type="entry name" value="WH_DNA-bd_sf"/>
</dbReference>
<accession>A0ABX7BHU0</accession>
<keyword evidence="2" id="KW-0614">Plasmid</keyword>
<evidence type="ECO:0000259" key="1">
    <source>
        <dbReference type="Pfam" id="PF21906"/>
    </source>
</evidence>
<keyword evidence="3" id="KW-1185">Reference proteome</keyword>
<dbReference type="InterPro" id="IPR036388">
    <property type="entry name" value="WH-like_DNA-bd_sf"/>
</dbReference>
<sequence length="66" mass="7557">MFKLMPPQFTLLQLQQRAVEAHAGRLVHKQNFRRLIEQQELVVDPLSRLPRRPVGTSLALVQAPTS</sequence>
<protein>
    <recommendedName>
        <fullName evidence="1">NrtR DNA-binding winged helix domain-containing protein</fullName>
    </recommendedName>
</protein>